<sequence length="59" mass="6694">MIPEEVEIFGLEIKRLYIIIAIVVASILLLIIISLIIFCICKCVGSRSDKKTRTSTTRR</sequence>
<keyword evidence="1" id="KW-0812">Transmembrane</keyword>
<feature type="transmembrane region" description="Helical" evidence="1">
    <location>
        <begin position="16"/>
        <end position="41"/>
    </location>
</feature>
<reference evidence="2" key="1">
    <citation type="submission" date="2022-10" db="UniProtKB">
        <authorList>
            <consortium name="WormBaseParasite"/>
        </authorList>
    </citation>
    <scope>IDENTIFICATION</scope>
</reference>
<name>A0A913IBP1_STRER</name>
<keyword evidence="1" id="KW-1133">Transmembrane helix</keyword>
<protein>
    <submittedName>
        <fullName evidence="2">Uncharacterized protein</fullName>
    </submittedName>
</protein>
<dbReference type="WBParaSite" id="SSTP_0001287300.1">
    <property type="protein sequence ID" value="SSTP_0001287300.1"/>
    <property type="gene ID" value="SSTP_0001287300"/>
</dbReference>
<evidence type="ECO:0000256" key="1">
    <source>
        <dbReference type="SAM" id="Phobius"/>
    </source>
</evidence>
<dbReference type="AlphaFoldDB" id="A0A913IBP1"/>
<organism evidence="2">
    <name type="scientific">Strongyloides stercoralis</name>
    <name type="common">Threadworm</name>
    <dbReference type="NCBI Taxonomy" id="6248"/>
    <lineage>
        <taxon>Eukaryota</taxon>
        <taxon>Metazoa</taxon>
        <taxon>Ecdysozoa</taxon>
        <taxon>Nematoda</taxon>
        <taxon>Chromadorea</taxon>
        <taxon>Rhabditida</taxon>
        <taxon>Tylenchina</taxon>
        <taxon>Panagrolaimomorpha</taxon>
        <taxon>Strongyloidoidea</taxon>
        <taxon>Strongyloididae</taxon>
        <taxon>Strongyloides</taxon>
    </lineage>
</organism>
<evidence type="ECO:0000313" key="2">
    <source>
        <dbReference type="WBParaSite" id="SSTP_0001287300.1"/>
    </source>
</evidence>
<proteinExistence type="predicted"/>
<keyword evidence="1" id="KW-0472">Membrane</keyword>
<accession>A0A913IBP1</accession>